<feature type="transmembrane region" description="Helical" evidence="5">
    <location>
        <begin position="96"/>
        <end position="116"/>
    </location>
</feature>
<dbReference type="EMBL" id="JZRB01000014">
    <property type="protein sequence ID" value="KJV35705.1"/>
    <property type="molecule type" value="Genomic_DNA"/>
</dbReference>
<evidence type="ECO:0000256" key="5">
    <source>
        <dbReference type="SAM" id="Phobius"/>
    </source>
</evidence>
<dbReference type="RefSeq" id="WP_045828802.1">
    <property type="nucleotide sequence ID" value="NZ_JZRB01000014.1"/>
</dbReference>
<dbReference type="Pfam" id="PF13564">
    <property type="entry name" value="DoxX_2"/>
    <property type="match status" value="1"/>
</dbReference>
<evidence type="ECO:0000256" key="3">
    <source>
        <dbReference type="ARBA" id="ARBA00022989"/>
    </source>
</evidence>
<keyword evidence="3 5" id="KW-1133">Transmembrane helix</keyword>
<dbReference type="AlphaFoldDB" id="A0A0F3KWR0"/>
<sequence length="128" mass="13665">MPSPARLWTGRILTALAVLFWLMDGAIKLPPIEPVITTLQGLGFTATPALARGLGVLQLACLALYLLPRTSVIGAIALSAFLGGAIAVNLRVGNPWFTHTLFGVYVGLVTWAGLLLRKPRACELLFAR</sequence>
<evidence type="ECO:0000256" key="2">
    <source>
        <dbReference type="ARBA" id="ARBA00022692"/>
    </source>
</evidence>
<reference evidence="6 7" key="1">
    <citation type="submission" date="2015-03" db="EMBL/GenBank/DDBJ databases">
        <title>Draft genome sequence of Luteibacter yeojuensis strain SU11.</title>
        <authorList>
            <person name="Sulaiman J."/>
            <person name="Priya K."/>
            <person name="Chan K.-G."/>
        </authorList>
    </citation>
    <scope>NUCLEOTIDE SEQUENCE [LARGE SCALE GENOMIC DNA]</scope>
    <source>
        <strain evidence="6 7">SU11</strain>
    </source>
</reference>
<evidence type="ECO:0000313" key="7">
    <source>
        <dbReference type="Proteomes" id="UP000033651"/>
    </source>
</evidence>
<organism evidence="6 7">
    <name type="scientific">Luteibacter yeojuensis</name>
    <dbReference type="NCBI Taxonomy" id="345309"/>
    <lineage>
        <taxon>Bacteria</taxon>
        <taxon>Pseudomonadati</taxon>
        <taxon>Pseudomonadota</taxon>
        <taxon>Gammaproteobacteria</taxon>
        <taxon>Lysobacterales</taxon>
        <taxon>Rhodanobacteraceae</taxon>
        <taxon>Luteibacter</taxon>
    </lineage>
</organism>
<protein>
    <submittedName>
        <fullName evidence="6">Membrane protein</fullName>
    </submittedName>
</protein>
<dbReference type="PATRIC" id="fig|345309.4.peg.567"/>
<comment type="caution">
    <text evidence="6">The sequence shown here is derived from an EMBL/GenBank/DDBJ whole genome shotgun (WGS) entry which is preliminary data.</text>
</comment>
<dbReference type="OrthoDB" id="9811373at2"/>
<gene>
    <name evidence="6" type="ORF">VI08_06820</name>
</gene>
<evidence type="ECO:0000256" key="4">
    <source>
        <dbReference type="ARBA" id="ARBA00023136"/>
    </source>
</evidence>
<keyword evidence="7" id="KW-1185">Reference proteome</keyword>
<evidence type="ECO:0000256" key="1">
    <source>
        <dbReference type="ARBA" id="ARBA00004141"/>
    </source>
</evidence>
<dbReference type="Proteomes" id="UP000033651">
    <property type="component" value="Unassembled WGS sequence"/>
</dbReference>
<keyword evidence="4 5" id="KW-0472">Membrane</keyword>
<feature type="transmembrane region" description="Helical" evidence="5">
    <location>
        <begin position="72"/>
        <end position="90"/>
    </location>
</feature>
<proteinExistence type="predicted"/>
<dbReference type="GO" id="GO:0016020">
    <property type="term" value="C:membrane"/>
    <property type="evidence" value="ECO:0007669"/>
    <property type="project" value="UniProtKB-SubCell"/>
</dbReference>
<dbReference type="InterPro" id="IPR032808">
    <property type="entry name" value="DoxX"/>
</dbReference>
<keyword evidence="2 5" id="KW-0812">Transmembrane</keyword>
<comment type="subcellular location">
    <subcellularLocation>
        <location evidence="1">Membrane</location>
        <topology evidence="1">Multi-pass membrane protein</topology>
    </subcellularLocation>
</comment>
<evidence type="ECO:0000313" key="6">
    <source>
        <dbReference type="EMBL" id="KJV35705.1"/>
    </source>
</evidence>
<name>A0A0F3KWR0_9GAMM</name>
<feature type="transmembrane region" description="Helical" evidence="5">
    <location>
        <begin position="49"/>
        <end position="67"/>
    </location>
</feature>
<accession>A0A0F3KWR0</accession>